<dbReference type="RefSeq" id="WP_111061518.1">
    <property type="nucleotide sequence ID" value="NZ_JBHUCU010000007.1"/>
</dbReference>
<feature type="signal peptide" evidence="1">
    <location>
        <begin position="1"/>
        <end position="19"/>
    </location>
</feature>
<keyword evidence="3" id="KW-1185">Reference proteome</keyword>
<dbReference type="Proteomes" id="UP000249248">
    <property type="component" value="Unassembled WGS sequence"/>
</dbReference>
<evidence type="ECO:0000313" key="2">
    <source>
        <dbReference type="EMBL" id="PZE18617.1"/>
    </source>
</evidence>
<proteinExistence type="predicted"/>
<dbReference type="AlphaFoldDB" id="A0A2W1N2T0"/>
<dbReference type="SUPFAM" id="SSF49464">
    <property type="entry name" value="Carboxypeptidase regulatory domain-like"/>
    <property type="match status" value="1"/>
</dbReference>
<name>A0A2W1N2T0_9FLAO</name>
<reference evidence="2 3" key="1">
    <citation type="submission" date="2018-06" db="EMBL/GenBank/DDBJ databases">
        <title>The draft genome sequence of Crocinitomix sp. SM1701.</title>
        <authorList>
            <person name="Zhang X."/>
        </authorList>
    </citation>
    <scope>NUCLEOTIDE SEQUENCE [LARGE SCALE GENOMIC DNA]</scope>
    <source>
        <strain evidence="2 3">SM1701</strain>
    </source>
</reference>
<evidence type="ECO:0008006" key="4">
    <source>
        <dbReference type="Google" id="ProtNLM"/>
    </source>
</evidence>
<dbReference type="InterPro" id="IPR008969">
    <property type="entry name" value="CarboxyPept-like_regulatory"/>
</dbReference>
<evidence type="ECO:0000313" key="3">
    <source>
        <dbReference type="Proteomes" id="UP000249248"/>
    </source>
</evidence>
<dbReference type="OrthoDB" id="5505971at2"/>
<keyword evidence="1" id="KW-0732">Signal</keyword>
<organism evidence="2 3">
    <name type="scientific">Putridiphycobacter roseus</name>
    <dbReference type="NCBI Taxonomy" id="2219161"/>
    <lineage>
        <taxon>Bacteria</taxon>
        <taxon>Pseudomonadati</taxon>
        <taxon>Bacteroidota</taxon>
        <taxon>Flavobacteriia</taxon>
        <taxon>Flavobacteriales</taxon>
        <taxon>Crocinitomicaceae</taxon>
        <taxon>Putridiphycobacter</taxon>
    </lineage>
</organism>
<sequence>MNRLLLLFSCLLIAFGTQAKSGILDKIISIKITETPIKTILKSIEEVGKVKFSYNPAYIDENKRVSISLYQKTIRYGLDQIFEGKLRFKEVGMHIVLLKKEVDASPKKKTHYKITGQIIDAATKRPIQDVSIYDIESKYAALSNEKGQFEFTIPLYYSEVSLFFSKAAYRTSIQIFKAENEGLVANISLAKKEADIEKIAPNETSAIPVTIEERTISGQIFSPVTYAHNQNLTELDETRIAQFSFLPSLSVGSQRGTNGLMSNNISINLLAGYAKGLYGVELGGIANVLKGDGLGLQVGGIANLSGGQFQGGQFSGILNVVRKEFNGIQAAGISNTVRGHFNGFQTGGIVNSVNGYFYGIQVAGIGNDVNGGLKGLQVAGLINAVSKDVFGLQVAGLSSLAKKGFVGAQISGLTNISVEKSYGLQVAGIQNVARAKLVGGQVSGIMNIANKGINFLQISGGLNSTFKNNGLQLSSLFNMAKHNHGLQVGLINLSIENKGASLGLINFVLKGYHKTEISSNTNFPLNLTLKSGTKYLYNSYHAGITFKNNTYYTFGLGLGTYFSTGEKTQISIDLSGHVLAKHKIHYNSQQYKLAINFDFIVAEWLTIFVGPTLNTGLYFETESGLEIIDLNDRYFIDYPISGYNAYAKFWFGGQIGIRL</sequence>
<comment type="caution">
    <text evidence="2">The sequence shown here is derived from an EMBL/GenBank/DDBJ whole genome shotgun (WGS) entry which is preliminary data.</text>
</comment>
<feature type="chain" id="PRO_5016044737" description="Carboxypeptidase-like regulatory domain-containing protein" evidence="1">
    <location>
        <begin position="20"/>
        <end position="659"/>
    </location>
</feature>
<gene>
    <name evidence="2" type="ORF">DNU06_01945</name>
</gene>
<accession>A0A2W1N2T0</accession>
<protein>
    <recommendedName>
        <fullName evidence="4">Carboxypeptidase-like regulatory domain-containing protein</fullName>
    </recommendedName>
</protein>
<dbReference type="EMBL" id="QKSB01000001">
    <property type="protein sequence ID" value="PZE18617.1"/>
    <property type="molecule type" value="Genomic_DNA"/>
</dbReference>
<evidence type="ECO:0000256" key="1">
    <source>
        <dbReference type="SAM" id="SignalP"/>
    </source>
</evidence>